<organism evidence="5 6">
    <name type="scientific">Candidatus Nephthysia bennettiae</name>
    <dbReference type="NCBI Taxonomy" id="3127016"/>
    <lineage>
        <taxon>Bacteria</taxon>
        <taxon>Bacillati</taxon>
        <taxon>Candidatus Dormiibacterota</taxon>
        <taxon>Candidatus Dormibacteria</taxon>
        <taxon>Candidatus Dormibacterales</taxon>
        <taxon>Candidatus Dormibacteraceae</taxon>
        <taxon>Candidatus Nephthysia</taxon>
    </lineage>
</organism>
<dbReference type="InterPro" id="IPR051120">
    <property type="entry name" value="ABC_AA/LPS_Transport"/>
</dbReference>
<evidence type="ECO:0000313" key="5">
    <source>
        <dbReference type="EMBL" id="MBJ7601288.1"/>
    </source>
</evidence>
<dbReference type="EMBL" id="JAEKNR010000240">
    <property type="protein sequence ID" value="MBJ7601288.1"/>
    <property type="molecule type" value="Genomic_DNA"/>
</dbReference>
<dbReference type="InterPro" id="IPR003439">
    <property type="entry name" value="ABC_transporter-like_ATP-bd"/>
</dbReference>
<dbReference type="SMART" id="SM00382">
    <property type="entry name" value="AAA"/>
    <property type="match status" value="1"/>
</dbReference>
<dbReference type="Gene3D" id="3.40.50.300">
    <property type="entry name" value="P-loop containing nucleotide triphosphate hydrolases"/>
    <property type="match status" value="1"/>
</dbReference>
<dbReference type="Pfam" id="PF00005">
    <property type="entry name" value="ABC_tran"/>
    <property type="match status" value="1"/>
</dbReference>
<dbReference type="PANTHER" id="PTHR45772:SF7">
    <property type="entry name" value="AMINO ACID ABC TRANSPORTER ATP-BINDING PROTEIN"/>
    <property type="match status" value="1"/>
</dbReference>
<dbReference type="Pfam" id="PF12399">
    <property type="entry name" value="BCA_ABC_TP_C"/>
    <property type="match status" value="1"/>
</dbReference>
<accession>A0A934KE14</accession>
<gene>
    <name evidence="5" type="ORF">JF922_24845</name>
</gene>
<evidence type="ECO:0000256" key="3">
    <source>
        <dbReference type="ARBA" id="ARBA00022840"/>
    </source>
</evidence>
<proteinExistence type="predicted"/>
<evidence type="ECO:0000259" key="4">
    <source>
        <dbReference type="PROSITE" id="PS50893"/>
    </source>
</evidence>
<dbReference type="InterPro" id="IPR003593">
    <property type="entry name" value="AAA+_ATPase"/>
</dbReference>
<dbReference type="CDD" id="cd03219">
    <property type="entry name" value="ABC_Mj1267_LivG_branched"/>
    <property type="match status" value="1"/>
</dbReference>
<keyword evidence="6" id="KW-1185">Reference proteome</keyword>
<reference evidence="5" key="1">
    <citation type="submission" date="2020-10" db="EMBL/GenBank/DDBJ databases">
        <title>Ca. Dormibacterota MAGs.</title>
        <authorList>
            <person name="Montgomery K."/>
        </authorList>
    </citation>
    <scope>NUCLEOTIDE SEQUENCE [LARGE SCALE GENOMIC DNA]</scope>
    <source>
        <strain evidence="5">SC8812_S17_10</strain>
    </source>
</reference>
<evidence type="ECO:0000313" key="6">
    <source>
        <dbReference type="Proteomes" id="UP000612893"/>
    </source>
</evidence>
<dbReference type="SUPFAM" id="SSF52540">
    <property type="entry name" value="P-loop containing nucleoside triphosphate hydrolases"/>
    <property type="match status" value="1"/>
</dbReference>
<sequence length="241" mass="26022">MADVLESREVVVAFEGLRAVDGVDLKLARGEILGLIGPNGAGKTTLLNTLSSFQRPSSGRVLLGHVDITGWPVHRVAAEGVGRTFQSGRIFKRLTVFENVLAATVSLGLRQREAHAYASHQLERLDLLRYAALAAGTLPYGLARRLGIARALGLRPRFLLLDEPAAGLNEEETETLVSALRRLQADDGMGLLVIEHDVPMIMRVCDRIHVLDHGRTLAVGTPAQIQSDEAVRAAYLGAPLT</sequence>
<keyword evidence="3 5" id="KW-0067">ATP-binding</keyword>
<dbReference type="AlphaFoldDB" id="A0A934KE14"/>
<dbReference type="Proteomes" id="UP000612893">
    <property type="component" value="Unassembled WGS sequence"/>
</dbReference>
<keyword evidence="1" id="KW-0813">Transport</keyword>
<dbReference type="InterPro" id="IPR027417">
    <property type="entry name" value="P-loop_NTPase"/>
</dbReference>
<evidence type="ECO:0000256" key="2">
    <source>
        <dbReference type="ARBA" id="ARBA00022741"/>
    </source>
</evidence>
<dbReference type="PROSITE" id="PS50893">
    <property type="entry name" value="ABC_TRANSPORTER_2"/>
    <property type="match status" value="1"/>
</dbReference>
<evidence type="ECO:0000256" key="1">
    <source>
        <dbReference type="ARBA" id="ARBA00022448"/>
    </source>
</evidence>
<keyword evidence="2" id="KW-0547">Nucleotide-binding</keyword>
<protein>
    <submittedName>
        <fullName evidence="5">ABC transporter ATP-binding protein</fullName>
    </submittedName>
</protein>
<dbReference type="InterPro" id="IPR032823">
    <property type="entry name" value="BCA_ABC_TP_C"/>
</dbReference>
<feature type="domain" description="ABC transporter" evidence="4">
    <location>
        <begin position="5"/>
        <end position="238"/>
    </location>
</feature>
<comment type="caution">
    <text evidence="5">The sequence shown here is derived from an EMBL/GenBank/DDBJ whole genome shotgun (WGS) entry which is preliminary data.</text>
</comment>
<dbReference type="GO" id="GO:0005524">
    <property type="term" value="F:ATP binding"/>
    <property type="evidence" value="ECO:0007669"/>
    <property type="project" value="UniProtKB-KW"/>
</dbReference>
<name>A0A934KE14_9BACT</name>
<dbReference type="PANTHER" id="PTHR45772">
    <property type="entry name" value="CONSERVED COMPONENT OF ABC TRANSPORTER FOR NATURAL AMINO ACIDS-RELATED"/>
    <property type="match status" value="1"/>
</dbReference>